<keyword evidence="5" id="KW-1185">Reference proteome</keyword>
<evidence type="ECO:0000313" key="3">
    <source>
        <dbReference type="EMBL" id="CAF1679811.1"/>
    </source>
</evidence>
<reference evidence="2" key="1">
    <citation type="submission" date="2021-02" db="EMBL/GenBank/DDBJ databases">
        <authorList>
            <person name="Nowell W R."/>
        </authorList>
    </citation>
    <scope>NUCLEOTIDE SEQUENCE</scope>
</reference>
<organism evidence="2 4">
    <name type="scientific">Rotaria sordida</name>
    <dbReference type="NCBI Taxonomy" id="392033"/>
    <lineage>
        <taxon>Eukaryota</taxon>
        <taxon>Metazoa</taxon>
        <taxon>Spiralia</taxon>
        <taxon>Gnathifera</taxon>
        <taxon>Rotifera</taxon>
        <taxon>Eurotatoria</taxon>
        <taxon>Bdelloidea</taxon>
        <taxon>Philodinida</taxon>
        <taxon>Philodinidae</taxon>
        <taxon>Rotaria</taxon>
    </lineage>
</organism>
<dbReference type="EMBL" id="CAJNOL010017842">
    <property type="protein sequence ID" value="CAF1679811.1"/>
    <property type="molecule type" value="Genomic_DNA"/>
</dbReference>
<evidence type="ECO:0000313" key="2">
    <source>
        <dbReference type="EMBL" id="CAF1567395.1"/>
    </source>
</evidence>
<sequence length="65" mass="7158">MNRRNIGPLNVPAVYVAYFSTFGAMAWHLLLFNESVDNLHGPILSPIAITDNTPAYRLAGESIRA</sequence>
<evidence type="ECO:0000313" key="4">
    <source>
        <dbReference type="Proteomes" id="UP000663854"/>
    </source>
</evidence>
<dbReference type="Proteomes" id="UP000663854">
    <property type="component" value="Unassembled WGS sequence"/>
</dbReference>
<feature type="non-terminal residue" evidence="2">
    <location>
        <position position="1"/>
    </location>
</feature>
<name>A0A815Y919_9BILA</name>
<gene>
    <name evidence="3" type="ORF">JXQ802_LOCUS58976</name>
    <name evidence="2" type="ORF">PYM288_LOCUS42331</name>
</gene>
<comment type="caution">
    <text evidence="2">The sequence shown here is derived from an EMBL/GenBank/DDBJ whole genome shotgun (WGS) entry which is preliminary data.</text>
</comment>
<dbReference type="EMBL" id="CAJNOH010015908">
    <property type="protein sequence ID" value="CAF1567395.1"/>
    <property type="molecule type" value="Genomic_DNA"/>
</dbReference>
<keyword evidence="1" id="KW-0472">Membrane</keyword>
<feature type="transmembrane region" description="Helical" evidence="1">
    <location>
        <begin position="12"/>
        <end position="32"/>
    </location>
</feature>
<evidence type="ECO:0000313" key="5">
    <source>
        <dbReference type="Proteomes" id="UP000663870"/>
    </source>
</evidence>
<dbReference type="Proteomes" id="UP000663870">
    <property type="component" value="Unassembled WGS sequence"/>
</dbReference>
<evidence type="ECO:0000256" key="1">
    <source>
        <dbReference type="SAM" id="Phobius"/>
    </source>
</evidence>
<keyword evidence="1" id="KW-1133">Transmembrane helix</keyword>
<proteinExistence type="predicted"/>
<accession>A0A815Y919</accession>
<dbReference type="AlphaFoldDB" id="A0A815Y919"/>
<protein>
    <submittedName>
        <fullName evidence="2">Uncharacterized protein</fullName>
    </submittedName>
</protein>
<keyword evidence="1" id="KW-0812">Transmembrane</keyword>